<evidence type="ECO:0000256" key="2">
    <source>
        <dbReference type="ARBA" id="ARBA00023015"/>
    </source>
</evidence>
<dbReference type="InterPro" id="IPR036390">
    <property type="entry name" value="WH_DNA-bd_sf"/>
</dbReference>
<comment type="similarity">
    <text evidence="1">Belongs to the LysR transcriptional regulatory family.</text>
</comment>
<dbReference type="PROSITE" id="PS50931">
    <property type="entry name" value="HTH_LYSR"/>
    <property type="match status" value="1"/>
</dbReference>
<dbReference type="RefSeq" id="WP_264225606.1">
    <property type="nucleotide sequence ID" value="NZ_CP107716.1"/>
</dbReference>
<dbReference type="SUPFAM" id="SSF53850">
    <property type="entry name" value="Periplasmic binding protein-like II"/>
    <property type="match status" value="1"/>
</dbReference>
<evidence type="ECO:0000256" key="1">
    <source>
        <dbReference type="ARBA" id="ARBA00009437"/>
    </source>
</evidence>
<evidence type="ECO:0000256" key="3">
    <source>
        <dbReference type="ARBA" id="ARBA00023125"/>
    </source>
</evidence>
<name>A0ABY6IMZ1_9HYPH</name>
<reference evidence="6" key="1">
    <citation type="submission" date="2022-10" db="EMBL/GenBank/DDBJ databases">
        <title>YIM 151497 complete genome.</title>
        <authorList>
            <person name="Chen X."/>
        </authorList>
    </citation>
    <scope>NUCLEOTIDE SEQUENCE</scope>
    <source>
        <strain evidence="6">YIM 151497</strain>
    </source>
</reference>
<protein>
    <submittedName>
        <fullName evidence="6">LysR family transcriptional regulator</fullName>
    </submittedName>
</protein>
<dbReference type="SUPFAM" id="SSF46785">
    <property type="entry name" value="Winged helix' DNA-binding domain"/>
    <property type="match status" value="1"/>
</dbReference>
<keyword evidence="7" id="KW-1185">Reference proteome</keyword>
<dbReference type="PRINTS" id="PR00039">
    <property type="entry name" value="HTHLYSR"/>
</dbReference>
<keyword evidence="3" id="KW-0238">DNA-binding</keyword>
<keyword evidence="4" id="KW-0804">Transcription</keyword>
<organism evidence="6 7">
    <name type="scientific">Pelagibacterium flavum</name>
    <dbReference type="NCBI Taxonomy" id="2984530"/>
    <lineage>
        <taxon>Bacteria</taxon>
        <taxon>Pseudomonadati</taxon>
        <taxon>Pseudomonadota</taxon>
        <taxon>Alphaproteobacteria</taxon>
        <taxon>Hyphomicrobiales</taxon>
        <taxon>Devosiaceae</taxon>
        <taxon>Pelagibacterium</taxon>
    </lineage>
</organism>
<dbReference type="EMBL" id="CP107716">
    <property type="protein sequence ID" value="UYQ71959.1"/>
    <property type="molecule type" value="Genomic_DNA"/>
</dbReference>
<dbReference type="InterPro" id="IPR036388">
    <property type="entry name" value="WH-like_DNA-bd_sf"/>
</dbReference>
<dbReference type="Gene3D" id="3.40.190.10">
    <property type="entry name" value="Periplasmic binding protein-like II"/>
    <property type="match status" value="2"/>
</dbReference>
<keyword evidence="2" id="KW-0805">Transcription regulation</keyword>
<dbReference type="Pfam" id="PF00126">
    <property type="entry name" value="HTH_1"/>
    <property type="match status" value="1"/>
</dbReference>
<evidence type="ECO:0000313" key="7">
    <source>
        <dbReference type="Proteomes" id="UP001163882"/>
    </source>
</evidence>
<dbReference type="InterPro" id="IPR000847">
    <property type="entry name" value="LysR_HTH_N"/>
</dbReference>
<dbReference type="Gene3D" id="1.10.10.10">
    <property type="entry name" value="Winged helix-like DNA-binding domain superfamily/Winged helix DNA-binding domain"/>
    <property type="match status" value="1"/>
</dbReference>
<dbReference type="Pfam" id="PF03466">
    <property type="entry name" value="LysR_substrate"/>
    <property type="match status" value="1"/>
</dbReference>
<evidence type="ECO:0000256" key="4">
    <source>
        <dbReference type="ARBA" id="ARBA00023163"/>
    </source>
</evidence>
<dbReference type="Proteomes" id="UP001163882">
    <property type="component" value="Chromosome"/>
</dbReference>
<dbReference type="InterPro" id="IPR005119">
    <property type="entry name" value="LysR_subst-bd"/>
</dbReference>
<evidence type="ECO:0000259" key="5">
    <source>
        <dbReference type="PROSITE" id="PS50931"/>
    </source>
</evidence>
<proteinExistence type="inferred from homology"/>
<gene>
    <name evidence="6" type="ORF">OF122_18275</name>
</gene>
<sequence>MNVKGIETFYWVTQLRSFQRAATQLNISQPAVSSRIRALEEELRVRLFVRDKGVALTEQGTEFFDYAQRVLQLTRDLSFSAMADAEPDRLRVGACGPVAMSWLTELCNNLQDHYPGLRLEIDIEKSANLLQRLLSGQLNIAFVADSSHEPRLRIEKIAELPMQWICHPDVVGGRRQIGAQELDTLPVIGYGWDSPLHEVTHAPVFGPGRRNRFTTSDSLYMMVRMAIEGMGLICIPRSAVAPELAAGMLVAIDVDEPQATLPLFVATTRERMPGVLQAARDLAKQLAARDETAA</sequence>
<dbReference type="CDD" id="cd05466">
    <property type="entry name" value="PBP2_LTTR_substrate"/>
    <property type="match status" value="1"/>
</dbReference>
<evidence type="ECO:0000313" key="6">
    <source>
        <dbReference type="EMBL" id="UYQ71959.1"/>
    </source>
</evidence>
<dbReference type="PANTHER" id="PTHR30126:SF77">
    <property type="entry name" value="TRANSCRIPTIONAL REGULATORY PROTEIN"/>
    <property type="match status" value="1"/>
</dbReference>
<accession>A0ABY6IMZ1</accession>
<dbReference type="PANTHER" id="PTHR30126">
    <property type="entry name" value="HTH-TYPE TRANSCRIPTIONAL REGULATOR"/>
    <property type="match status" value="1"/>
</dbReference>
<feature type="domain" description="HTH lysR-type" evidence="5">
    <location>
        <begin position="1"/>
        <end position="57"/>
    </location>
</feature>